<dbReference type="EMBL" id="MN739521">
    <property type="protein sequence ID" value="QHT10459.1"/>
    <property type="molecule type" value="Genomic_DNA"/>
</dbReference>
<dbReference type="AlphaFoldDB" id="A0A6C0D3I0"/>
<organism evidence="1">
    <name type="scientific">viral metagenome</name>
    <dbReference type="NCBI Taxonomy" id="1070528"/>
    <lineage>
        <taxon>unclassified sequences</taxon>
        <taxon>metagenomes</taxon>
        <taxon>organismal metagenomes</taxon>
    </lineage>
</organism>
<name>A0A6C0D3I0_9ZZZZ</name>
<protein>
    <submittedName>
        <fullName evidence="1">Uncharacterized protein</fullName>
    </submittedName>
</protein>
<proteinExistence type="predicted"/>
<sequence length="93" mass="11045">MKKIQLGHLVKGQTYYIQRGNNKFKAVYDGYENVKYNFKKIIRLNTPKNWCGYIGFFENMDYTIYESQKTKIQNAMETRAMNQIFINLIGTTL</sequence>
<reference evidence="1" key="1">
    <citation type="journal article" date="2020" name="Nature">
        <title>Giant virus diversity and host interactions through global metagenomics.</title>
        <authorList>
            <person name="Schulz F."/>
            <person name="Roux S."/>
            <person name="Paez-Espino D."/>
            <person name="Jungbluth S."/>
            <person name="Walsh D.A."/>
            <person name="Denef V.J."/>
            <person name="McMahon K.D."/>
            <person name="Konstantinidis K.T."/>
            <person name="Eloe-Fadrosh E.A."/>
            <person name="Kyrpides N.C."/>
            <person name="Woyke T."/>
        </authorList>
    </citation>
    <scope>NUCLEOTIDE SEQUENCE</scope>
    <source>
        <strain evidence="1">GVMAG-M-3300023174-107</strain>
    </source>
</reference>
<accession>A0A6C0D3I0</accession>
<evidence type="ECO:0000313" key="1">
    <source>
        <dbReference type="EMBL" id="QHT10459.1"/>
    </source>
</evidence>